<comment type="caution">
    <text evidence="1">The sequence shown here is derived from an EMBL/GenBank/DDBJ whole genome shotgun (WGS) entry which is preliminary data.</text>
</comment>
<accession>A0ACB7V2Q6</accession>
<sequence>MELIRVRKKRIIVLLCCIYLYSLFSSFLISATQEKYWKMSMGGGGGGGRRRLGGGPGSHPPRCEGKCRRCTPCRPVRVTVPPGTPVTTEYYPEAWRCKCRNHLYMP</sequence>
<protein>
    <submittedName>
        <fullName evidence="1">Uncharacterized protein</fullName>
    </submittedName>
</protein>
<proteinExistence type="predicted"/>
<keyword evidence="2" id="KW-1185">Reference proteome</keyword>
<dbReference type="Proteomes" id="UP000827976">
    <property type="component" value="Chromosome 12"/>
</dbReference>
<reference evidence="2" key="1">
    <citation type="journal article" date="2022" name="Nat. Commun.">
        <title>Chromosome evolution and the genetic basis of agronomically important traits in greater yam.</title>
        <authorList>
            <person name="Bredeson J.V."/>
            <person name="Lyons J.B."/>
            <person name="Oniyinde I.O."/>
            <person name="Okereke N.R."/>
            <person name="Kolade O."/>
            <person name="Nnabue I."/>
            <person name="Nwadili C.O."/>
            <person name="Hribova E."/>
            <person name="Parker M."/>
            <person name="Nwogha J."/>
            <person name="Shu S."/>
            <person name="Carlson J."/>
            <person name="Kariba R."/>
            <person name="Muthemba S."/>
            <person name="Knop K."/>
            <person name="Barton G.J."/>
            <person name="Sherwood A.V."/>
            <person name="Lopez-Montes A."/>
            <person name="Asiedu R."/>
            <person name="Jamnadass R."/>
            <person name="Muchugi A."/>
            <person name="Goodstein D."/>
            <person name="Egesi C.N."/>
            <person name="Featherston J."/>
            <person name="Asfaw A."/>
            <person name="Simpson G.G."/>
            <person name="Dolezel J."/>
            <person name="Hendre P.S."/>
            <person name="Van Deynze A."/>
            <person name="Kumar P.L."/>
            <person name="Obidiegwu J.E."/>
            <person name="Bhattacharjee R."/>
            <person name="Rokhsar D.S."/>
        </authorList>
    </citation>
    <scope>NUCLEOTIDE SEQUENCE [LARGE SCALE GENOMIC DNA]</scope>
    <source>
        <strain evidence="2">cv. TDa95/00328</strain>
    </source>
</reference>
<name>A0ACB7V2Q6_DIOAL</name>
<evidence type="ECO:0000313" key="2">
    <source>
        <dbReference type="Proteomes" id="UP000827976"/>
    </source>
</evidence>
<evidence type="ECO:0000313" key="1">
    <source>
        <dbReference type="EMBL" id="KAH7667493.1"/>
    </source>
</evidence>
<organism evidence="1 2">
    <name type="scientific">Dioscorea alata</name>
    <name type="common">Purple yam</name>
    <dbReference type="NCBI Taxonomy" id="55571"/>
    <lineage>
        <taxon>Eukaryota</taxon>
        <taxon>Viridiplantae</taxon>
        <taxon>Streptophyta</taxon>
        <taxon>Embryophyta</taxon>
        <taxon>Tracheophyta</taxon>
        <taxon>Spermatophyta</taxon>
        <taxon>Magnoliopsida</taxon>
        <taxon>Liliopsida</taxon>
        <taxon>Dioscoreales</taxon>
        <taxon>Dioscoreaceae</taxon>
        <taxon>Dioscorea</taxon>
    </lineage>
</organism>
<gene>
    <name evidence="1" type="ORF">IHE45_12G061800</name>
</gene>
<dbReference type="EMBL" id="CM037022">
    <property type="protein sequence ID" value="KAH7667493.1"/>
    <property type="molecule type" value="Genomic_DNA"/>
</dbReference>